<dbReference type="InterPro" id="IPR036291">
    <property type="entry name" value="NAD(P)-bd_dom_sf"/>
</dbReference>
<name>A0ABV6EVW9_9BRAD</name>
<comment type="caution">
    <text evidence="3">The sequence shown here is derived from an EMBL/GenBank/DDBJ whole genome shotgun (WGS) entry which is preliminary data.</text>
</comment>
<sequence length="346" mass="38200">MRFLITGTAGFIGFHLAHRLLADGHQVVGFDGMTDYYDRRLKQDRHAILRQAVNFTAVEARLENFEALSDAADRAAPDVIVHLAAQAGVRYSIENPRAYVDSNFVGSFNVLEVARAVRPKHLLLASTSSVYGGNDVMPFSENDRTPFPITPYAATKKAMEVLSHSHAHLFELPTTCFRFFTVYGPWGRPDMALFKFVDAILNDRPIDVYGNGQMRRDFTYVDDLVDAIVRLADKPPAIGRPVAFEGGVDTLSPVAPWRVVNIAGGHPVGLMQFVDAIEAAVGRKAEKRMLPMQPGDVRETFADHRLLEALTGRRPQTPVSVGVAAFVDWYIAHRAAADARLIADAL</sequence>
<dbReference type="RefSeq" id="WP_378390289.1">
    <property type="nucleotide sequence ID" value="NZ_JBHLWM010000008.1"/>
</dbReference>
<accession>A0ABV6EVW9</accession>
<dbReference type="Proteomes" id="UP001589775">
    <property type="component" value="Unassembled WGS sequence"/>
</dbReference>
<gene>
    <name evidence="3" type="ORF">ACFFJ6_17915</name>
</gene>
<dbReference type="SUPFAM" id="SSF51735">
    <property type="entry name" value="NAD(P)-binding Rossmann-fold domains"/>
    <property type="match status" value="1"/>
</dbReference>
<feature type="domain" description="NAD-dependent epimerase/dehydratase" evidence="2">
    <location>
        <begin position="4"/>
        <end position="239"/>
    </location>
</feature>
<proteinExistence type="predicted"/>
<dbReference type="PRINTS" id="PR01713">
    <property type="entry name" value="NUCEPIMERASE"/>
</dbReference>
<evidence type="ECO:0000259" key="2">
    <source>
        <dbReference type="Pfam" id="PF01370"/>
    </source>
</evidence>
<dbReference type="Gene3D" id="3.40.50.720">
    <property type="entry name" value="NAD(P)-binding Rossmann-like Domain"/>
    <property type="match status" value="1"/>
</dbReference>
<keyword evidence="1" id="KW-0520">NAD</keyword>
<evidence type="ECO:0000256" key="1">
    <source>
        <dbReference type="ARBA" id="ARBA00023027"/>
    </source>
</evidence>
<evidence type="ECO:0000313" key="4">
    <source>
        <dbReference type="Proteomes" id="UP001589775"/>
    </source>
</evidence>
<protein>
    <submittedName>
        <fullName evidence="3">NAD-dependent epimerase/dehydratase family protein</fullName>
    </submittedName>
</protein>
<organism evidence="3 4">
    <name type="scientific">Rhodopseudomonas telluris</name>
    <dbReference type="NCBI Taxonomy" id="644215"/>
    <lineage>
        <taxon>Bacteria</taxon>
        <taxon>Pseudomonadati</taxon>
        <taxon>Pseudomonadota</taxon>
        <taxon>Alphaproteobacteria</taxon>
        <taxon>Hyphomicrobiales</taxon>
        <taxon>Nitrobacteraceae</taxon>
        <taxon>Rhodopseudomonas</taxon>
    </lineage>
</organism>
<dbReference type="InterPro" id="IPR001509">
    <property type="entry name" value="Epimerase_deHydtase"/>
</dbReference>
<dbReference type="EMBL" id="JBHLWM010000008">
    <property type="protein sequence ID" value="MFC0242372.1"/>
    <property type="molecule type" value="Genomic_DNA"/>
</dbReference>
<dbReference type="PANTHER" id="PTHR43574">
    <property type="entry name" value="EPIMERASE-RELATED"/>
    <property type="match status" value="1"/>
</dbReference>
<evidence type="ECO:0000313" key="3">
    <source>
        <dbReference type="EMBL" id="MFC0242372.1"/>
    </source>
</evidence>
<dbReference type="Pfam" id="PF01370">
    <property type="entry name" value="Epimerase"/>
    <property type="match status" value="1"/>
</dbReference>
<keyword evidence="4" id="KW-1185">Reference proteome</keyword>
<reference evidence="3 4" key="1">
    <citation type="submission" date="2024-09" db="EMBL/GenBank/DDBJ databases">
        <authorList>
            <person name="Sun Q."/>
            <person name="Mori K."/>
        </authorList>
    </citation>
    <scope>NUCLEOTIDE SEQUENCE [LARGE SCALE GENOMIC DNA]</scope>
    <source>
        <strain evidence="3 4">KCTC 23279</strain>
    </source>
</reference>